<keyword evidence="5" id="KW-0597">Phosphoprotein</keyword>
<dbReference type="GO" id="GO:0005634">
    <property type="term" value="C:nucleus"/>
    <property type="evidence" value="ECO:0007669"/>
    <property type="project" value="UniProtKB-SubCell"/>
</dbReference>
<dbReference type="Pfam" id="PF10497">
    <property type="entry name" value="zf-4CXXC_R1"/>
    <property type="match status" value="1"/>
</dbReference>
<evidence type="ECO:0000313" key="13">
    <source>
        <dbReference type="Proteomes" id="UP000734854"/>
    </source>
</evidence>
<feature type="region of interest" description="Disordered" evidence="10">
    <location>
        <begin position="1"/>
        <end position="41"/>
    </location>
</feature>
<keyword evidence="7" id="KW-0805">Transcription regulation</keyword>
<organism evidence="12 13">
    <name type="scientific">Zingiber officinale</name>
    <name type="common">Ginger</name>
    <name type="synonym">Amomum zingiber</name>
    <dbReference type="NCBI Taxonomy" id="94328"/>
    <lineage>
        <taxon>Eukaryota</taxon>
        <taxon>Viridiplantae</taxon>
        <taxon>Streptophyta</taxon>
        <taxon>Embryophyta</taxon>
        <taxon>Tracheophyta</taxon>
        <taxon>Spermatophyta</taxon>
        <taxon>Magnoliopsida</taxon>
        <taxon>Liliopsida</taxon>
        <taxon>Zingiberales</taxon>
        <taxon>Zingiberaceae</taxon>
        <taxon>Zingiber</taxon>
    </lineage>
</organism>
<sequence>MALTVAAPVSSVKEEMDRRRRSPSPSLRQAAIPTAGAASPADYERLRGERIKENMERLRSFGILDLSLQLKSHITPGPSHQRRRKREDVASNTGRKKLLLSSTLKRRSSRLQNVAPVSYVEINPSKEVNSKKNRSISIEVGAKEEVYTDEHEKLLGTYETGWTLFVDGFGTDGKRIYDSVIGKTCHQCRQKTLGHRTHCSECQLIQGQFCGDCLFMRYGENVLEAKKNHNWICPVCRGICNCSLCRTKKGWAPTGTLYKKVVNLGYKSVAHYLIQTRRQQPSSGDLNSSDLPSAEESSCIDNGEVLPDGTNDNLNEKKCKIENGKIVNENDSSTEAGVISSPENDAPNAAVKSVNDSHRDVNPVTDSIGTNDDLNEKKSKIENGKIANENKSSTEAGVISSPENDAANAMVKRVNDSHKHVNQVTDSIGTNDYLNEKKSKIENGNIANETESSTEAGVFSSPENDAPNAAVKRVNDSRKHQNQVTDSIASRTSANVVTGESCSVKLCGFGPVVRTPPRSAMENKVNTATFQKANPPLVAIGDPPPPLQMHGQDNDAYDNVEFNDISLDSNQYLVSMNAIAFIYVVTSILKTCFDAVTSTLRRSLSLLRAGPGLAVSSARLQASLGLRLSLAARSAATSLPVPLPELGCNTSRLPPPQKSSFCAATISACALPHVDANYAGDNYLSEMVEPLPPLSQTMK</sequence>
<evidence type="ECO:0000256" key="4">
    <source>
        <dbReference type="ARBA" id="ARBA00022499"/>
    </source>
</evidence>
<feature type="region of interest" description="Disordered" evidence="10">
    <location>
        <begin position="331"/>
        <end position="401"/>
    </location>
</feature>
<feature type="domain" description="Zinc-finger" evidence="11">
    <location>
        <begin position="177"/>
        <end position="273"/>
    </location>
</feature>
<feature type="compositionally biased region" description="Basic and acidic residues" evidence="10">
    <location>
        <begin position="374"/>
        <end position="383"/>
    </location>
</feature>
<keyword evidence="13" id="KW-1185">Reference proteome</keyword>
<dbReference type="GO" id="GO:0006355">
    <property type="term" value="P:regulation of DNA-templated transcription"/>
    <property type="evidence" value="ECO:0007669"/>
    <property type="project" value="InterPro"/>
</dbReference>
<feature type="compositionally biased region" description="Low complexity" evidence="10">
    <location>
        <begin position="23"/>
        <end position="41"/>
    </location>
</feature>
<evidence type="ECO:0000256" key="1">
    <source>
        <dbReference type="ARBA" id="ARBA00004123"/>
    </source>
</evidence>
<evidence type="ECO:0000256" key="8">
    <source>
        <dbReference type="ARBA" id="ARBA00023163"/>
    </source>
</evidence>
<evidence type="ECO:0000259" key="11">
    <source>
        <dbReference type="Pfam" id="PF10497"/>
    </source>
</evidence>
<dbReference type="InterPro" id="IPR018866">
    <property type="entry name" value="Znf-4CXXC_R1"/>
</dbReference>
<dbReference type="Proteomes" id="UP000734854">
    <property type="component" value="Unassembled WGS sequence"/>
</dbReference>
<evidence type="ECO:0000256" key="10">
    <source>
        <dbReference type="SAM" id="MobiDB-lite"/>
    </source>
</evidence>
<dbReference type="AlphaFoldDB" id="A0A8J5LX04"/>
<keyword evidence="6" id="KW-0832">Ubl conjugation</keyword>
<dbReference type="PANTHER" id="PTHR31169:SF23">
    <property type="entry name" value="OS03G0572250 PROTEIN"/>
    <property type="match status" value="1"/>
</dbReference>
<evidence type="ECO:0000256" key="6">
    <source>
        <dbReference type="ARBA" id="ARBA00022843"/>
    </source>
</evidence>
<proteinExistence type="predicted"/>
<comment type="caution">
    <text evidence="12">The sequence shown here is derived from an EMBL/GenBank/DDBJ whole genome shotgun (WGS) entry which is preliminary data.</text>
</comment>
<feature type="compositionally biased region" description="Polar residues" evidence="10">
    <location>
        <begin position="445"/>
        <end position="455"/>
    </location>
</feature>
<feature type="region of interest" description="Disordered" evidence="10">
    <location>
        <begin position="72"/>
        <end position="95"/>
    </location>
</feature>
<feature type="region of interest" description="Disordered" evidence="10">
    <location>
        <begin position="278"/>
        <end position="311"/>
    </location>
</feature>
<keyword evidence="8" id="KW-0804">Transcription</keyword>
<feature type="region of interest" description="Disordered" evidence="10">
    <location>
        <begin position="442"/>
        <end position="487"/>
    </location>
</feature>
<keyword evidence="3" id="KW-0963">Cytoplasm</keyword>
<evidence type="ECO:0000256" key="7">
    <source>
        <dbReference type="ARBA" id="ARBA00023015"/>
    </source>
</evidence>
<evidence type="ECO:0000256" key="9">
    <source>
        <dbReference type="ARBA" id="ARBA00023242"/>
    </source>
</evidence>
<keyword evidence="4" id="KW-1017">Isopeptide bond</keyword>
<dbReference type="PANTHER" id="PTHR31169">
    <property type="entry name" value="OS05G0300700 PROTEIN"/>
    <property type="match status" value="1"/>
</dbReference>
<dbReference type="InterPro" id="IPR040221">
    <property type="entry name" value="CDCA7/CDA7L"/>
</dbReference>
<feature type="compositionally biased region" description="Polar residues" evidence="10">
    <location>
        <begin position="278"/>
        <end position="300"/>
    </location>
</feature>
<reference evidence="12 13" key="1">
    <citation type="submission" date="2020-08" db="EMBL/GenBank/DDBJ databases">
        <title>Plant Genome Project.</title>
        <authorList>
            <person name="Zhang R.-G."/>
        </authorList>
    </citation>
    <scope>NUCLEOTIDE SEQUENCE [LARGE SCALE GENOMIC DNA]</scope>
    <source>
        <tissue evidence="12">Rhizome</tissue>
    </source>
</reference>
<evidence type="ECO:0000313" key="12">
    <source>
        <dbReference type="EMBL" id="KAG6526066.1"/>
    </source>
</evidence>
<accession>A0A8J5LX04</accession>
<evidence type="ECO:0000256" key="3">
    <source>
        <dbReference type="ARBA" id="ARBA00022490"/>
    </source>
</evidence>
<protein>
    <recommendedName>
        <fullName evidence="11">Zinc-finger domain-containing protein</fullName>
    </recommendedName>
</protein>
<gene>
    <name evidence="12" type="ORF">ZIOFF_016041</name>
</gene>
<keyword evidence="9" id="KW-0539">Nucleus</keyword>
<dbReference type="EMBL" id="JACMSC010000004">
    <property type="protein sequence ID" value="KAG6526066.1"/>
    <property type="molecule type" value="Genomic_DNA"/>
</dbReference>
<evidence type="ECO:0000256" key="5">
    <source>
        <dbReference type="ARBA" id="ARBA00022553"/>
    </source>
</evidence>
<name>A0A8J5LX04_ZINOF</name>
<dbReference type="GO" id="GO:0005737">
    <property type="term" value="C:cytoplasm"/>
    <property type="evidence" value="ECO:0007669"/>
    <property type="project" value="UniProtKB-SubCell"/>
</dbReference>
<evidence type="ECO:0000256" key="2">
    <source>
        <dbReference type="ARBA" id="ARBA00004496"/>
    </source>
</evidence>
<comment type="subcellular location">
    <subcellularLocation>
        <location evidence="2">Cytoplasm</location>
    </subcellularLocation>
    <subcellularLocation>
        <location evidence="1">Nucleus</location>
    </subcellularLocation>
</comment>